<feature type="binding site" evidence="2">
    <location>
        <position position="131"/>
    </location>
    <ligand>
        <name>substrate</name>
    </ligand>
</feature>
<dbReference type="InterPro" id="IPR013658">
    <property type="entry name" value="SGL"/>
</dbReference>
<dbReference type="InterPro" id="IPR011042">
    <property type="entry name" value="6-blade_b-propeller_TolB-like"/>
</dbReference>
<evidence type="ECO:0000313" key="6">
    <source>
        <dbReference type="Proteomes" id="UP000037660"/>
    </source>
</evidence>
<evidence type="ECO:0000259" key="4">
    <source>
        <dbReference type="Pfam" id="PF08450"/>
    </source>
</evidence>
<feature type="compositionally biased region" description="Basic and acidic residues" evidence="3">
    <location>
        <begin position="304"/>
        <end position="317"/>
    </location>
</feature>
<proteinExistence type="predicted"/>
<dbReference type="STRING" id="1547922.ISF6_4503"/>
<protein>
    <submittedName>
        <fullName evidence="5">Gluconolactonase</fullName>
    </submittedName>
</protein>
<accession>A0A0K8NVC3</accession>
<dbReference type="Proteomes" id="UP000037660">
    <property type="component" value="Unassembled WGS sequence"/>
</dbReference>
<comment type="caution">
    <text evidence="5">The sequence shown here is derived from an EMBL/GenBank/DDBJ whole genome shotgun (WGS) entry which is preliminary data.</text>
</comment>
<dbReference type="GO" id="GO:0046872">
    <property type="term" value="F:metal ion binding"/>
    <property type="evidence" value="ECO:0007669"/>
    <property type="project" value="UniProtKB-KW"/>
</dbReference>
<feature type="binding site" evidence="2">
    <location>
        <position position="178"/>
    </location>
    <ligand>
        <name>a divalent metal cation</name>
        <dbReference type="ChEBI" id="CHEBI:60240"/>
    </ligand>
</feature>
<dbReference type="OrthoDB" id="502821at2"/>
<dbReference type="RefSeq" id="WP_054018470.1">
    <property type="nucleotide sequence ID" value="NZ_BBYR01000007.1"/>
</dbReference>
<sequence>MWYFRQPELIDAAVFTRLPDAFRRTGERSDWADANRGGQPTDSFLEGPVFDAAGRLYVTDIPWGRIFRIDAAGGWSLVAEYDGEPNGMCFLNERELLIADYRNGLMVCDVASGAVRPWLTRRNSERFKGINDLVFDRAGNLYFTDQGQTGLHDPTGRLYRLRPDGRLEQLLGNVPSPNGLALSPDERVLYLGVTRGNAVWRVPLLEDGSVSKVSAFFTSYGPSGPDGLAVDEAGRVIVANPGLGYAWVLNTRAEPEVVVRSTVGSSLTNLAFGGPDRRTLYCTESVSGSILTATLDVPGLRLPEGPREPHPRPEVRP</sequence>
<evidence type="ECO:0000256" key="2">
    <source>
        <dbReference type="PIRSR" id="PIRSR605511-2"/>
    </source>
</evidence>
<keyword evidence="6" id="KW-1185">Reference proteome</keyword>
<feature type="active site" description="Proton donor/acceptor" evidence="1">
    <location>
        <position position="226"/>
    </location>
</feature>
<feature type="domain" description="SMP-30/Gluconolactonase/LRE-like region" evidence="4">
    <location>
        <begin position="46"/>
        <end position="283"/>
    </location>
</feature>
<feature type="region of interest" description="Disordered" evidence="3">
    <location>
        <begin position="298"/>
        <end position="317"/>
    </location>
</feature>
<dbReference type="SUPFAM" id="SSF63829">
    <property type="entry name" value="Calcium-dependent phosphotriesterase"/>
    <property type="match status" value="1"/>
</dbReference>
<dbReference type="Gene3D" id="2.120.10.30">
    <property type="entry name" value="TolB, C-terminal domain"/>
    <property type="match status" value="1"/>
</dbReference>
<name>A0A0K8NVC3_PISS1</name>
<reference evidence="6" key="1">
    <citation type="submission" date="2015-07" db="EMBL/GenBank/DDBJ databases">
        <title>Discovery of a poly(ethylene terephthalate assimilation.</title>
        <authorList>
            <person name="Yoshida S."/>
            <person name="Hiraga K."/>
            <person name="Takehana T."/>
            <person name="Taniguchi I."/>
            <person name="Yamaji H."/>
            <person name="Maeda Y."/>
            <person name="Toyohara K."/>
            <person name="Miyamoto K."/>
            <person name="Kimura Y."/>
            <person name="Oda K."/>
        </authorList>
    </citation>
    <scope>NUCLEOTIDE SEQUENCE [LARGE SCALE GENOMIC DNA]</scope>
    <source>
        <strain evidence="6">NBRC 110686 / TISTR 2288 / 201-F6</strain>
    </source>
</reference>
<reference evidence="5 6" key="2">
    <citation type="journal article" date="2016" name="Science">
        <title>A bacterium that degrades and assimilates poly(ethylene terephthalate).</title>
        <authorList>
            <person name="Yoshida S."/>
            <person name="Hiraga K."/>
            <person name="Takehana T."/>
            <person name="Taniguchi I."/>
            <person name="Yamaji H."/>
            <person name="Maeda Y."/>
            <person name="Toyohara K."/>
            <person name="Miyamoto K."/>
            <person name="Kimura Y."/>
            <person name="Oda K."/>
        </authorList>
    </citation>
    <scope>NUCLEOTIDE SEQUENCE [LARGE SCALE GENOMIC DNA]</scope>
    <source>
        <strain evidence="6">NBRC 110686 / TISTR 2288 / 201-F6</strain>
    </source>
</reference>
<dbReference type="EMBL" id="BBYR01000007">
    <property type="protein sequence ID" value="GAP34328.1"/>
    <property type="molecule type" value="Genomic_DNA"/>
</dbReference>
<dbReference type="Pfam" id="PF08450">
    <property type="entry name" value="SGL"/>
    <property type="match status" value="1"/>
</dbReference>
<dbReference type="AlphaFoldDB" id="A0A0K8NVC3"/>
<feature type="binding site" evidence="2">
    <location>
        <position position="226"/>
    </location>
    <ligand>
        <name>a divalent metal cation</name>
        <dbReference type="ChEBI" id="CHEBI:60240"/>
    </ligand>
</feature>
<feature type="binding site" evidence="2">
    <location>
        <position position="46"/>
    </location>
    <ligand>
        <name>a divalent metal cation</name>
        <dbReference type="ChEBI" id="CHEBI:60240"/>
    </ligand>
</feature>
<organism evidence="5 6">
    <name type="scientific">Piscinibacter sakaiensis</name>
    <name type="common">Ideonella sakaiensis</name>
    <dbReference type="NCBI Taxonomy" id="1547922"/>
    <lineage>
        <taxon>Bacteria</taxon>
        <taxon>Pseudomonadati</taxon>
        <taxon>Pseudomonadota</taxon>
        <taxon>Betaproteobacteria</taxon>
        <taxon>Burkholderiales</taxon>
        <taxon>Sphaerotilaceae</taxon>
        <taxon>Piscinibacter</taxon>
    </lineage>
</organism>
<dbReference type="PANTHER" id="PTHR47572:SF5">
    <property type="entry name" value="BLR2277 PROTEIN"/>
    <property type="match status" value="1"/>
</dbReference>
<comment type="cofactor">
    <cofactor evidence="2">
        <name>Zn(2+)</name>
        <dbReference type="ChEBI" id="CHEBI:29105"/>
    </cofactor>
    <text evidence="2">Binds 1 divalent metal cation per subunit.</text>
</comment>
<evidence type="ECO:0000256" key="3">
    <source>
        <dbReference type="SAM" id="MobiDB-lite"/>
    </source>
</evidence>
<dbReference type="InterPro" id="IPR005511">
    <property type="entry name" value="SMP-30"/>
</dbReference>
<gene>
    <name evidence="5" type="ORF">ISF6_4503</name>
</gene>
<evidence type="ECO:0000256" key="1">
    <source>
        <dbReference type="PIRSR" id="PIRSR605511-1"/>
    </source>
</evidence>
<keyword evidence="2" id="KW-0862">Zinc</keyword>
<keyword evidence="2" id="KW-0479">Metal-binding</keyword>
<dbReference type="InterPro" id="IPR051262">
    <property type="entry name" value="SMP-30/CGR1_Lactonase"/>
</dbReference>
<dbReference type="PRINTS" id="PR01790">
    <property type="entry name" value="SMP30FAMILY"/>
</dbReference>
<dbReference type="PANTHER" id="PTHR47572">
    <property type="entry name" value="LIPOPROTEIN-RELATED"/>
    <property type="match status" value="1"/>
</dbReference>
<evidence type="ECO:0000313" key="5">
    <source>
        <dbReference type="EMBL" id="GAP34328.1"/>
    </source>
</evidence>